<dbReference type="CDD" id="cd17926">
    <property type="entry name" value="DEXHc_RE"/>
    <property type="match status" value="1"/>
</dbReference>
<name>A0A7H9BX63_PARPN</name>
<dbReference type="GO" id="GO:0005829">
    <property type="term" value="C:cytosol"/>
    <property type="evidence" value="ECO:0007669"/>
    <property type="project" value="TreeGrafter"/>
</dbReference>
<dbReference type="Proteomes" id="UP000509322">
    <property type="component" value="Chromosome 2"/>
</dbReference>
<dbReference type="SMART" id="SM00490">
    <property type="entry name" value="HELICc"/>
    <property type="match status" value="1"/>
</dbReference>
<proteinExistence type="predicted"/>
<dbReference type="Gene3D" id="3.40.50.300">
    <property type="entry name" value="P-loop containing nucleotide triphosphate hydrolases"/>
    <property type="match status" value="2"/>
</dbReference>
<reference evidence="3 4" key="1">
    <citation type="submission" date="2020-07" db="EMBL/GenBank/DDBJ databases">
        <title>The complete genome of Paracoccus pantotrophus ACCC 10489.</title>
        <authorList>
            <person name="Si Y."/>
        </authorList>
    </citation>
    <scope>NUCLEOTIDE SEQUENCE [LARGE SCALE GENOMIC DNA]</scope>
    <source>
        <strain evidence="3 4">ACCC10489</strain>
    </source>
</reference>
<evidence type="ECO:0000313" key="4">
    <source>
        <dbReference type="Proteomes" id="UP000509322"/>
    </source>
</evidence>
<sequence length="1094" mass="122051">MFDVNLDLLLPARTEVKGAVHGNPIEGFSFLAHTRRTKLSTCQIRGVAGHLATCDNGAPFFIGSKPTGAVVPGDAVLVAPEAEDASAILKAAEQGKAHWHRPKPVVPATENIAESEARCGSIVESWNGQFVFREEDRGSVPPAKGLRRPQIGALYAALAHWSVSEDPATIVMPTGTGKTETMLALLVCARLQRLMIVVPNKPLRDQIAGKFLTLGKLIECGCLPEDVRPPVVATLRRRPSSAQEVDDIFRRANVIVATMNVAGQCSAEVQDRMAELCSHLFIDEAHHIAARTWAEFRRRFRQKPILQFTATPFRMDGKRIDGRYIYTYPLARAQKEGYFRTVNFAPIVEYDSAEADGAIADRAGRQLRADLEAGHDHLLMARVRIKERADDILKLYRDRFPEFNPLAIHTGIPAAERQRRLDRLKARESRILICVDMFGEGFDMPQLKVAALHDRHQSLPITLQFIGRFTRDLADVGEAHVVANIADEAISDALRNLYAEDSDWNYLLQMLSEAATERARKRNEVLAGFTGSLHEIPLQTLFPRMSAVAYKTECAQWNPMKIEDALAGHRLHAGPVVNPAANIAIFVTKDEAPVRWGSVKQIQNVEWNLYVLHWNEELGILFVNSSNKEFHESIAEAVCGSKARFTGETMFRVLGGVRRLTLTNLGLSHALGKNIRYTMFMGADIADGLSEAVKFNRRKSNLFGLGYENDEKVTIGCSAKGRLWSYKIAYDLSEWTDWCAHVGAKLLDDKIEVEDVLSNVIKARRIGERPPLVPVMVSWPEGFLSQTEEQIDIDIGQTGAAFYECELAINEYTDKGPLRFEVIAGRENASFEARLSEERAEFRQVKGLAAFATVRGKRRSLAEWFNDDPPIIHFANGDFLVFNELFELPRDADRRAFDPGKIAAWTWEGVNLRKESQGPEKAADSIQRRVIERIAEGAFGEFDIIFDGDGTGEVADIVALRREGQQLRVLLAHCKHSGADKPGARIDDFYAVCGQAQKSVHWRENPRRLLKHLLHQEDLRLKAGGASRFECGSRREVQQLANVSRELGFSYRVIIVQPGLSKAKIAPAFLDVLGATETFLQETFSMPLEVIASA</sequence>
<evidence type="ECO:0000259" key="2">
    <source>
        <dbReference type="PROSITE" id="PS51194"/>
    </source>
</evidence>
<dbReference type="Pfam" id="PF04851">
    <property type="entry name" value="ResIII"/>
    <property type="match status" value="1"/>
</dbReference>
<dbReference type="InterPro" id="IPR027417">
    <property type="entry name" value="P-loop_NTPase"/>
</dbReference>
<dbReference type="PANTHER" id="PTHR47396">
    <property type="entry name" value="TYPE I RESTRICTION ENZYME ECOKI R PROTEIN"/>
    <property type="match status" value="1"/>
</dbReference>
<feature type="domain" description="Helicase C-terminal" evidence="2">
    <location>
        <begin position="363"/>
        <end position="526"/>
    </location>
</feature>
<evidence type="ECO:0000313" key="3">
    <source>
        <dbReference type="EMBL" id="QLH16010.1"/>
    </source>
</evidence>
<dbReference type="InterPro" id="IPR006935">
    <property type="entry name" value="Helicase/UvrB_N"/>
</dbReference>
<dbReference type="SMART" id="SM00487">
    <property type="entry name" value="DEXDc"/>
    <property type="match status" value="1"/>
</dbReference>
<keyword evidence="3" id="KW-0378">Hydrolase</keyword>
<dbReference type="PANTHER" id="PTHR47396:SF1">
    <property type="entry name" value="ATP-DEPENDENT HELICASE IRC3-RELATED"/>
    <property type="match status" value="1"/>
</dbReference>
<dbReference type="GO" id="GO:0005524">
    <property type="term" value="F:ATP binding"/>
    <property type="evidence" value="ECO:0007669"/>
    <property type="project" value="InterPro"/>
</dbReference>
<dbReference type="GO" id="GO:0004386">
    <property type="term" value="F:helicase activity"/>
    <property type="evidence" value="ECO:0007669"/>
    <property type="project" value="UniProtKB-KW"/>
</dbReference>
<dbReference type="EMBL" id="CP058690">
    <property type="protein sequence ID" value="QLH16010.1"/>
    <property type="molecule type" value="Genomic_DNA"/>
</dbReference>
<dbReference type="InterPro" id="IPR050742">
    <property type="entry name" value="Helicase_Restrict-Modif_Enz"/>
</dbReference>
<feature type="domain" description="Helicase ATP-binding" evidence="1">
    <location>
        <begin position="159"/>
        <end position="312"/>
    </location>
</feature>
<dbReference type="PROSITE" id="PS51194">
    <property type="entry name" value="HELICASE_CTER"/>
    <property type="match status" value="1"/>
</dbReference>
<keyword evidence="3" id="KW-0067">ATP-binding</keyword>
<dbReference type="InterPro" id="IPR014001">
    <property type="entry name" value="Helicase_ATP-bd"/>
</dbReference>
<dbReference type="GO" id="GO:0003677">
    <property type="term" value="F:DNA binding"/>
    <property type="evidence" value="ECO:0007669"/>
    <property type="project" value="InterPro"/>
</dbReference>
<evidence type="ECO:0000259" key="1">
    <source>
        <dbReference type="PROSITE" id="PS51192"/>
    </source>
</evidence>
<dbReference type="SUPFAM" id="SSF52540">
    <property type="entry name" value="P-loop containing nucleoside triphosphate hydrolases"/>
    <property type="match status" value="1"/>
</dbReference>
<dbReference type="InterPro" id="IPR001650">
    <property type="entry name" value="Helicase_C-like"/>
</dbReference>
<accession>A0A7H9BX63</accession>
<gene>
    <name evidence="3" type="ORF">HYQ43_17980</name>
</gene>
<dbReference type="Pfam" id="PF00271">
    <property type="entry name" value="Helicase_C"/>
    <property type="match status" value="1"/>
</dbReference>
<dbReference type="GO" id="GO:0016787">
    <property type="term" value="F:hydrolase activity"/>
    <property type="evidence" value="ECO:0007669"/>
    <property type="project" value="InterPro"/>
</dbReference>
<keyword evidence="3" id="KW-0347">Helicase</keyword>
<dbReference type="AlphaFoldDB" id="A0A7H9BX63"/>
<organism evidence="3 4">
    <name type="scientific">Paracoccus pantotrophus</name>
    <name type="common">Thiosphaera pantotropha</name>
    <dbReference type="NCBI Taxonomy" id="82367"/>
    <lineage>
        <taxon>Bacteria</taxon>
        <taxon>Pseudomonadati</taxon>
        <taxon>Pseudomonadota</taxon>
        <taxon>Alphaproteobacteria</taxon>
        <taxon>Rhodobacterales</taxon>
        <taxon>Paracoccaceae</taxon>
        <taxon>Paracoccus</taxon>
    </lineage>
</organism>
<dbReference type="PROSITE" id="PS51192">
    <property type="entry name" value="HELICASE_ATP_BIND_1"/>
    <property type="match status" value="1"/>
</dbReference>
<keyword evidence="3" id="KW-0547">Nucleotide-binding</keyword>
<protein>
    <submittedName>
        <fullName evidence="3">DEAD/DEAH box helicase family protein</fullName>
    </submittedName>
</protein>